<sequence>LLERRRQPAQNQPQHEHHRRSLAIKYDNDTHTPLRIRTLFNFS</sequence>
<dbReference type="AlphaFoldDB" id="A0A0V0XH61"/>
<comment type="caution">
    <text evidence="2">The sequence shown here is derived from an EMBL/GenBank/DDBJ whole genome shotgun (WGS) entry which is preliminary data.</text>
</comment>
<keyword evidence="3" id="KW-1185">Reference proteome</keyword>
<feature type="region of interest" description="Disordered" evidence="1">
    <location>
        <begin position="1"/>
        <end position="26"/>
    </location>
</feature>
<protein>
    <submittedName>
        <fullName evidence="2">Uncharacterized protein</fullName>
    </submittedName>
</protein>
<organism evidence="2 3">
    <name type="scientific">Trichinella patagoniensis</name>
    <dbReference type="NCBI Taxonomy" id="990121"/>
    <lineage>
        <taxon>Eukaryota</taxon>
        <taxon>Metazoa</taxon>
        <taxon>Ecdysozoa</taxon>
        <taxon>Nematoda</taxon>
        <taxon>Enoplea</taxon>
        <taxon>Dorylaimia</taxon>
        <taxon>Trichinellida</taxon>
        <taxon>Trichinellidae</taxon>
        <taxon>Trichinella</taxon>
    </lineage>
</organism>
<proteinExistence type="predicted"/>
<evidence type="ECO:0000313" key="2">
    <source>
        <dbReference type="EMBL" id="KRX87323.1"/>
    </source>
</evidence>
<name>A0A0V0XH61_9BILA</name>
<reference evidence="2 3" key="1">
    <citation type="submission" date="2015-01" db="EMBL/GenBank/DDBJ databases">
        <title>Evolution of Trichinella species and genotypes.</title>
        <authorList>
            <person name="Korhonen P.K."/>
            <person name="Edoardo P."/>
            <person name="Giuseppe L.R."/>
            <person name="Gasser R.B."/>
        </authorList>
    </citation>
    <scope>NUCLEOTIDE SEQUENCE [LARGE SCALE GENOMIC DNA]</scope>
    <source>
        <strain evidence="2">ISS2496</strain>
    </source>
</reference>
<dbReference type="Proteomes" id="UP000054783">
    <property type="component" value="Unassembled WGS sequence"/>
</dbReference>
<feature type="non-terminal residue" evidence="2">
    <location>
        <position position="43"/>
    </location>
</feature>
<gene>
    <name evidence="2" type="ORF">T12_2535</name>
</gene>
<accession>A0A0V0XH61</accession>
<feature type="non-terminal residue" evidence="2">
    <location>
        <position position="1"/>
    </location>
</feature>
<evidence type="ECO:0000313" key="3">
    <source>
        <dbReference type="Proteomes" id="UP000054783"/>
    </source>
</evidence>
<evidence type="ECO:0000256" key="1">
    <source>
        <dbReference type="SAM" id="MobiDB-lite"/>
    </source>
</evidence>
<dbReference type="EMBL" id="JYDQ01004891">
    <property type="protein sequence ID" value="KRX87323.1"/>
    <property type="molecule type" value="Genomic_DNA"/>
</dbReference>